<keyword evidence="3" id="KW-1003">Cell membrane</keyword>
<keyword evidence="2" id="KW-0813">Transport</keyword>
<dbReference type="InterPro" id="IPR006153">
    <property type="entry name" value="Cation/H_exchanger_TM"/>
</dbReference>
<feature type="transmembrane region" description="Helical" evidence="10">
    <location>
        <begin position="389"/>
        <end position="411"/>
    </location>
</feature>
<sequence length="714" mass="79192">MNIIEAVIVLVLLVLLSNVLDHFLENIPVSLIQVVLGLLWSVIFHITIPLETDWFLLLFIAPLLFNDGRRFPKSELWTLRGPILANAVLLVFLTTIFGGWLFHLLIPGLPLAVGFALAAILSPTDPVAVTSIAEQVSLPPAIIHLVSGESLINDASGLIGFKYALAAAVTGTFSIWTATGDFLYTSLAGFLIGFAGMTLLQMLRETLRRSGINDPVFNTVLQLVSPFVVYIGAEMIHASGVIAVVTAGVLAHLNESRLVEDVPEQRLLVERTWDIIVYVLNGIVFIILGDELPSATKATIADPATGTLGAIGYVVLAWAILFLTRVIWIYLYAGVRRISQRERNAPPVTLKTAVISGLTGVRGAITLAGVLTIPTTIAGGAPFPERSLILFVAAGVIVVSLVVAAVTLPLLSRHGALLVTRGSQVDLLEEMVGTDDHNPTERTLLSLDEAKTYLAKTAVAAIEVQRRPENQRAAYDLMLDYQFIIRRFELRTKPSTEVAKMVEFEVEIRRVALRGELAQLNELREAGRTGGWIYRYYQQQINRRLLNADARQRHEPLPAWRTARQLIRHGIRRLTILLTGNDMAGFRAQQVLIETETAKAAIRQLSRFFKQDHHKKNVQQRQSVYHLIVHYRYRIERRKSSTATKIAQQEQYDLARQALRIKALAAERSAVSELLEAGRVNAVMAANLRQYVNYSENVLMLGEDMQTEANRPVD</sequence>
<evidence type="ECO:0000256" key="2">
    <source>
        <dbReference type="ARBA" id="ARBA00022448"/>
    </source>
</evidence>
<keyword evidence="9" id="KW-0739">Sodium transport</keyword>
<name>A0ABQ5JNC0_9LACO</name>
<feature type="domain" description="Cation/H+ exchanger transmembrane" evidence="11">
    <location>
        <begin position="11"/>
        <end position="411"/>
    </location>
</feature>
<evidence type="ECO:0000256" key="7">
    <source>
        <dbReference type="ARBA" id="ARBA00023065"/>
    </source>
</evidence>
<proteinExistence type="predicted"/>
<comment type="caution">
    <text evidence="12">The sequence shown here is derived from an EMBL/GenBank/DDBJ whole genome shotgun (WGS) entry which is preliminary data.</text>
</comment>
<comment type="subcellular location">
    <subcellularLocation>
        <location evidence="1">Cell membrane</location>
        <topology evidence="1">Multi-pass membrane protein</topology>
    </subcellularLocation>
</comment>
<accession>A0ABQ5JNC0</accession>
<evidence type="ECO:0000313" key="13">
    <source>
        <dbReference type="Proteomes" id="UP001628078"/>
    </source>
</evidence>
<evidence type="ECO:0000256" key="3">
    <source>
        <dbReference type="ARBA" id="ARBA00022475"/>
    </source>
</evidence>
<evidence type="ECO:0000256" key="10">
    <source>
        <dbReference type="SAM" id="Phobius"/>
    </source>
</evidence>
<dbReference type="PANTHER" id="PTHR10110:SF86">
    <property type="entry name" value="SODIUM_HYDROGEN EXCHANGER 7"/>
    <property type="match status" value="1"/>
</dbReference>
<dbReference type="Proteomes" id="UP001628078">
    <property type="component" value="Unassembled WGS sequence"/>
</dbReference>
<feature type="transmembrane region" description="Helical" evidence="10">
    <location>
        <begin position="223"/>
        <end position="251"/>
    </location>
</feature>
<reference evidence="12 13" key="1">
    <citation type="submission" date="2022-03" db="EMBL/GenBank/DDBJ databases">
        <title>Draft genome sequence of Furfurilactobacillus curtus JCM 31185.</title>
        <authorList>
            <person name="Suzuki S."/>
            <person name="Endo A."/>
            <person name="Kajikawa A."/>
        </authorList>
    </citation>
    <scope>NUCLEOTIDE SEQUENCE [LARGE SCALE GENOMIC DNA]</scope>
    <source>
        <strain evidence="12 13">JCM 31185</strain>
    </source>
</reference>
<dbReference type="Gene3D" id="6.10.140.1330">
    <property type="match status" value="1"/>
</dbReference>
<feature type="transmembrane region" description="Helical" evidence="10">
    <location>
        <begin position="354"/>
        <end position="377"/>
    </location>
</feature>
<dbReference type="PANTHER" id="PTHR10110">
    <property type="entry name" value="SODIUM/HYDROGEN EXCHANGER"/>
    <property type="match status" value="1"/>
</dbReference>
<organism evidence="12 13">
    <name type="scientific">Furfurilactobacillus curtus</name>
    <dbReference type="NCBI Taxonomy" id="1746200"/>
    <lineage>
        <taxon>Bacteria</taxon>
        <taxon>Bacillati</taxon>
        <taxon>Bacillota</taxon>
        <taxon>Bacilli</taxon>
        <taxon>Lactobacillales</taxon>
        <taxon>Lactobacillaceae</taxon>
        <taxon>Furfurilactobacillus</taxon>
    </lineage>
</organism>
<dbReference type="RefSeq" id="WP_407883832.1">
    <property type="nucleotide sequence ID" value="NZ_BQXO01000003.1"/>
</dbReference>
<keyword evidence="7" id="KW-0406">Ion transport</keyword>
<evidence type="ECO:0000259" key="11">
    <source>
        <dbReference type="Pfam" id="PF00999"/>
    </source>
</evidence>
<feature type="transmembrane region" description="Helical" evidence="10">
    <location>
        <begin position="155"/>
        <end position="175"/>
    </location>
</feature>
<evidence type="ECO:0000256" key="4">
    <source>
        <dbReference type="ARBA" id="ARBA00022692"/>
    </source>
</evidence>
<keyword evidence="8 10" id="KW-0472">Membrane</keyword>
<keyword evidence="5 10" id="KW-1133">Transmembrane helix</keyword>
<keyword evidence="4 10" id="KW-0812">Transmembrane</keyword>
<protein>
    <submittedName>
        <fullName evidence="12">Sodium:proton antiporter</fullName>
    </submittedName>
</protein>
<evidence type="ECO:0000256" key="6">
    <source>
        <dbReference type="ARBA" id="ARBA00023053"/>
    </source>
</evidence>
<dbReference type="Pfam" id="PF00999">
    <property type="entry name" value="Na_H_Exchanger"/>
    <property type="match status" value="1"/>
</dbReference>
<evidence type="ECO:0000256" key="1">
    <source>
        <dbReference type="ARBA" id="ARBA00004651"/>
    </source>
</evidence>
<feature type="transmembrane region" description="Helical" evidence="10">
    <location>
        <begin position="272"/>
        <end position="290"/>
    </location>
</feature>
<evidence type="ECO:0000256" key="9">
    <source>
        <dbReference type="ARBA" id="ARBA00023201"/>
    </source>
</evidence>
<feature type="transmembrane region" description="Helical" evidence="10">
    <location>
        <begin position="310"/>
        <end position="333"/>
    </location>
</feature>
<keyword evidence="6" id="KW-0915">Sodium</keyword>
<evidence type="ECO:0000313" key="12">
    <source>
        <dbReference type="EMBL" id="GKT06036.1"/>
    </source>
</evidence>
<feature type="transmembrane region" description="Helical" evidence="10">
    <location>
        <begin position="6"/>
        <end position="24"/>
    </location>
</feature>
<dbReference type="EMBL" id="BQXO01000003">
    <property type="protein sequence ID" value="GKT06036.1"/>
    <property type="molecule type" value="Genomic_DNA"/>
</dbReference>
<gene>
    <name evidence="12" type="primary">nhaP1</name>
    <name evidence="12" type="ORF">JCM31185_13240</name>
</gene>
<feature type="transmembrane region" description="Helical" evidence="10">
    <location>
        <begin position="182"/>
        <end position="203"/>
    </location>
</feature>
<evidence type="ECO:0000256" key="8">
    <source>
        <dbReference type="ARBA" id="ARBA00023136"/>
    </source>
</evidence>
<keyword evidence="13" id="KW-1185">Reference proteome</keyword>
<dbReference type="InterPro" id="IPR018422">
    <property type="entry name" value="Cation/H_exchanger_CPA1"/>
</dbReference>
<feature type="transmembrane region" description="Helical" evidence="10">
    <location>
        <begin position="83"/>
        <end position="106"/>
    </location>
</feature>
<evidence type="ECO:0000256" key="5">
    <source>
        <dbReference type="ARBA" id="ARBA00022989"/>
    </source>
</evidence>